<dbReference type="PANTHER" id="PTHR44757:SF2">
    <property type="entry name" value="BIOFILM ARCHITECTURE MAINTENANCE PROTEIN MBAA"/>
    <property type="match status" value="1"/>
</dbReference>
<dbReference type="InterPro" id="IPR000160">
    <property type="entry name" value="GGDEF_dom"/>
</dbReference>
<evidence type="ECO:0000313" key="5">
    <source>
        <dbReference type="Proteomes" id="UP000254889"/>
    </source>
</evidence>
<dbReference type="SMART" id="SM00267">
    <property type="entry name" value="GGDEF"/>
    <property type="match status" value="1"/>
</dbReference>
<dbReference type="PROSITE" id="PS50887">
    <property type="entry name" value="GGDEF"/>
    <property type="match status" value="1"/>
</dbReference>
<keyword evidence="1" id="KW-1133">Transmembrane helix</keyword>
<dbReference type="InterPro" id="IPR035919">
    <property type="entry name" value="EAL_sf"/>
</dbReference>
<dbReference type="InterPro" id="IPR001633">
    <property type="entry name" value="EAL_dom"/>
</dbReference>
<organism evidence="4 5">
    <name type="scientific">Pseudolabrys taiwanensis</name>
    <dbReference type="NCBI Taxonomy" id="331696"/>
    <lineage>
        <taxon>Bacteria</taxon>
        <taxon>Pseudomonadati</taxon>
        <taxon>Pseudomonadota</taxon>
        <taxon>Alphaproteobacteria</taxon>
        <taxon>Hyphomicrobiales</taxon>
        <taxon>Xanthobacteraceae</taxon>
        <taxon>Pseudolabrys</taxon>
    </lineage>
</organism>
<dbReference type="OrthoDB" id="9814202at2"/>
<name>A0A346A301_9HYPH</name>
<dbReference type="PROSITE" id="PS50883">
    <property type="entry name" value="EAL"/>
    <property type="match status" value="1"/>
</dbReference>
<keyword evidence="1" id="KW-0472">Membrane</keyword>
<feature type="transmembrane region" description="Helical" evidence="1">
    <location>
        <begin position="60"/>
        <end position="81"/>
    </location>
</feature>
<dbReference type="EMBL" id="CP031417">
    <property type="protein sequence ID" value="AXK83548.1"/>
    <property type="molecule type" value="Genomic_DNA"/>
</dbReference>
<dbReference type="InterPro" id="IPR052155">
    <property type="entry name" value="Biofilm_reg_signaling"/>
</dbReference>
<dbReference type="Pfam" id="PF00990">
    <property type="entry name" value="GGDEF"/>
    <property type="match status" value="1"/>
</dbReference>
<evidence type="ECO:0000256" key="1">
    <source>
        <dbReference type="SAM" id="Phobius"/>
    </source>
</evidence>
<reference evidence="4 5" key="1">
    <citation type="submission" date="2018-07" db="EMBL/GenBank/DDBJ databases">
        <authorList>
            <person name="Quirk P.G."/>
            <person name="Krulwich T.A."/>
        </authorList>
    </citation>
    <scope>NUCLEOTIDE SEQUENCE [LARGE SCALE GENOMIC DNA]</scope>
    <source>
        <strain evidence="4 5">CC-BB4</strain>
    </source>
</reference>
<feature type="transmembrane region" description="Helical" evidence="1">
    <location>
        <begin position="20"/>
        <end position="40"/>
    </location>
</feature>
<protein>
    <submittedName>
        <fullName evidence="4">EAL domain-containing protein</fullName>
    </submittedName>
</protein>
<dbReference type="AlphaFoldDB" id="A0A346A301"/>
<dbReference type="Proteomes" id="UP000254889">
    <property type="component" value="Chromosome"/>
</dbReference>
<keyword evidence="1" id="KW-0812">Transmembrane</keyword>
<dbReference type="Pfam" id="PF00563">
    <property type="entry name" value="EAL"/>
    <property type="match status" value="1"/>
</dbReference>
<dbReference type="InterPro" id="IPR029787">
    <property type="entry name" value="Nucleotide_cyclase"/>
</dbReference>
<gene>
    <name evidence="4" type="ORF">DW352_25290</name>
</gene>
<proteinExistence type="predicted"/>
<feature type="domain" description="EAL" evidence="2">
    <location>
        <begin position="273"/>
        <end position="523"/>
    </location>
</feature>
<dbReference type="SUPFAM" id="SSF55073">
    <property type="entry name" value="Nucleotide cyclase"/>
    <property type="match status" value="1"/>
</dbReference>
<keyword evidence="5" id="KW-1185">Reference proteome</keyword>
<dbReference type="Gene3D" id="3.20.20.450">
    <property type="entry name" value="EAL domain"/>
    <property type="match status" value="1"/>
</dbReference>
<evidence type="ECO:0000259" key="3">
    <source>
        <dbReference type="PROSITE" id="PS50887"/>
    </source>
</evidence>
<dbReference type="CDD" id="cd01949">
    <property type="entry name" value="GGDEF"/>
    <property type="match status" value="1"/>
</dbReference>
<dbReference type="KEGG" id="ptaw:DW352_25290"/>
<evidence type="ECO:0000313" key="4">
    <source>
        <dbReference type="EMBL" id="AXK83548.1"/>
    </source>
</evidence>
<dbReference type="SUPFAM" id="SSF141868">
    <property type="entry name" value="EAL domain-like"/>
    <property type="match status" value="1"/>
</dbReference>
<evidence type="ECO:0000259" key="2">
    <source>
        <dbReference type="PROSITE" id="PS50883"/>
    </source>
</evidence>
<dbReference type="CDD" id="cd01948">
    <property type="entry name" value="EAL"/>
    <property type="match status" value="1"/>
</dbReference>
<dbReference type="SMART" id="SM00052">
    <property type="entry name" value="EAL"/>
    <property type="match status" value="1"/>
</dbReference>
<dbReference type="NCBIfam" id="TIGR00254">
    <property type="entry name" value="GGDEF"/>
    <property type="match status" value="1"/>
</dbReference>
<sequence>MRRLSITALKKAIAPHRAMVPEVLLWLAVVAVATLIAWAYDVLPNPPEVPTRDFIIETDEIFALALLICIGLLVLSWRFLLIQRREVARRIAAERRAREMALEDALTGLPNRRRFDDELKNALAALPGKDATHAVFMLDLTGFKHINDVYGHGIGDEVLINVAMRLRAAVRAGDLVARFGGDEFAILAQQLSGTEEVTNIALRVIKELEQPIATGPLLHHVGLGIGIALIPRDGTDAVEVLRKADIALYRAKSERESASRFYDQDMDARIRERDVIDRDLQAAIDNDAIQPRFQPLVDLKTKRVVGFEALPRWEHPTLGDIAPDRFVPIAESSGLIEELTDHLLRLAARAARQWPADVTLSFNISAVQLKDRDLGARILSILSEEGLPPQRLEIELTEAALVRDLEAAQKVLGMLGEAGVHIVVDDFGTGYSSLYHLRNLKFDKIKIGRTFIDRMEREPEAMALVRALLGFGQGLGLTVTADGVKEPDQVKMLQQNGCKQAQGYLFGEPMTAAATVPFIGARQEEAAAQR</sequence>
<dbReference type="Gene3D" id="3.30.70.270">
    <property type="match status" value="1"/>
</dbReference>
<dbReference type="InterPro" id="IPR043128">
    <property type="entry name" value="Rev_trsase/Diguanyl_cyclase"/>
</dbReference>
<accession>A0A346A301</accession>
<dbReference type="RefSeq" id="WP_115693927.1">
    <property type="nucleotide sequence ID" value="NZ_CP031417.1"/>
</dbReference>
<dbReference type="PANTHER" id="PTHR44757">
    <property type="entry name" value="DIGUANYLATE CYCLASE DGCP"/>
    <property type="match status" value="1"/>
</dbReference>
<feature type="domain" description="GGDEF" evidence="3">
    <location>
        <begin position="131"/>
        <end position="264"/>
    </location>
</feature>